<proteinExistence type="predicted"/>
<accession>A0A5S5C4F5</accession>
<evidence type="ECO:0000256" key="2">
    <source>
        <dbReference type="ARBA" id="ARBA00022679"/>
    </source>
</evidence>
<dbReference type="OrthoDB" id="9795352at2"/>
<dbReference type="GO" id="GO:0003723">
    <property type="term" value="F:RNA binding"/>
    <property type="evidence" value="ECO:0007669"/>
    <property type="project" value="InterPro"/>
</dbReference>
<dbReference type="EMBL" id="VNHU01000004">
    <property type="protein sequence ID" value="TYP74197.1"/>
    <property type="molecule type" value="Genomic_DNA"/>
</dbReference>
<dbReference type="Gene3D" id="3.40.1280.10">
    <property type="match status" value="1"/>
</dbReference>
<name>A0A5S5C4F5_9FLAO</name>
<feature type="domain" description="tRNA/rRNA methyltransferase SpoU type" evidence="3">
    <location>
        <begin position="19"/>
        <end position="162"/>
    </location>
</feature>
<dbReference type="Proteomes" id="UP000324376">
    <property type="component" value="Unassembled WGS sequence"/>
</dbReference>
<protein>
    <submittedName>
        <fullName evidence="4">SpoU rRNA methylase family protein</fullName>
    </submittedName>
</protein>
<evidence type="ECO:0000313" key="4">
    <source>
        <dbReference type="EMBL" id="TYP74197.1"/>
    </source>
</evidence>
<dbReference type="InterPro" id="IPR029026">
    <property type="entry name" value="tRNA_m1G_MTases_N"/>
</dbReference>
<keyword evidence="1 4" id="KW-0489">Methyltransferase</keyword>
<dbReference type="CDD" id="cd18082">
    <property type="entry name" value="SpoU-like_family"/>
    <property type="match status" value="1"/>
</dbReference>
<organism evidence="4 5">
    <name type="scientific">Aquimarina intermedia</name>
    <dbReference type="NCBI Taxonomy" id="350814"/>
    <lineage>
        <taxon>Bacteria</taxon>
        <taxon>Pseudomonadati</taxon>
        <taxon>Bacteroidota</taxon>
        <taxon>Flavobacteriia</taxon>
        <taxon>Flavobacteriales</taxon>
        <taxon>Flavobacteriaceae</taxon>
        <taxon>Aquimarina</taxon>
    </lineage>
</organism>
<dbReference type="PANTHER" id="PTHR46429:SF1">
    <property type="entry name" value="23S RRNA (GUANOSINE-2'-O-)-METHYLTRANSFERASE RLMB"/>
    <property type="match status" value="1"/>
</dbReference>
<keyword evidence="2" id="KW-0808">Transferase</keyword>
<dbReference type="InterPro" id="IPR029028">
    <property type="entry name" value="Alpha/beta_knot_MTases"/>
</dbReference>
<dbReference type="PANTHER" id="PTHR46429">
    <property type="entry name" value="23S RRNA (GUANOSINE-2'-O-)-METHYLTRANSFERASE RLMB"/>
    <property type="match status" value="1"/>
</dbReference>
<dbReference type="Pfam" id="PF00588">
    <property type="entry name" value="SpoU_methylase"/>
    <property type="match status" value="1"/>
</dbReference>
<dbReference type="RefSeq" id="WP_148782320.1">
    <property type="nucleotide sequence ID" value="NZ_VNHU01000004.1"/>
</dbReference>
<comment type="caution">
    <text evidence="4">The sequence shown here is derived from an EMBL/GenBank/DDBJ whole genome shotgun (WGS) entry which is preliminary data.</text>
</comment>
<evidence type="ECO:0000256" key="1">
    <source>
        <dbReference type="ARBA" id="ARBA00022603"/>
    </source>
</evidence>
<evidence type="ECO:0000313" key="5">
    <source>
        <dbReference type="Proteomes" id="UP000324376"/>
    </source>
</evidence>
<sequence length="171" mass="18792">MTQQLHHTSDAFQKRAHPIVLICDHIGSPANIGSIFRLADSFGVSHIYFIGEHIAIESKRMERTARATHKIVSYDVLPDATSLLPELRGKGYAVVALEITDTSTPIHNYKINQEQPIALILGEENTGVSQELLAQADTSVHINMYGNNSSMNVAMATGIALYELTTQLNHV</sequence>
<reference evidence="4 5" key="1">
    <citation type="submission" date="2019-07" db="EMBL/GenBank/DDBJ databases">
        <title>Genomic Encyclopedia of Archaeal and Bacterial Type Strains, Phase II (KMG-II): from individual species to whole genera.</title>
        <authorList>
            <person name="Goeker M."/>
        </authorList>
    </citation>
    <scope>NUCLEOTIDE SEQUENCE [LARGE SCALE GENOMIC DNA]</scope>
    <source>
        <strain evidence="4 5">DSM 17527</strain>
    </source>
</reference>
<gene>
    <name evidence="4" type="ORF">BD809_10412</name>
</gene>
<evidence type="ECO:0000259" key="3">
    <source>
        <dbReference type="Pfam" id="PF00588"/>
    </source>
</evidence>
<dbReference type="InterPro" id="IPR004441">
    <property type="entry name" value="rRNA_MeTrfase_TrmH"/>
</dbReference>
<dbReference type="InterPro" id="IPR001537">
    <property type="entry name" value="SpoU_MeTrfase"/>
</dbReference>
<dbReference type="AlphaFoldDB" id="A0A5S5C4F5"/>
<dbReference type="GO" id="GO:0005829">
    <property type="term" value="C:cytosol"/>
    <property type="evidence" value="ECO:0007669"/>
    <property type="project" value="TreeGrafter"/>
</dbReference>
<dbReference type="SUPFAM" id="SSF75217">
    <property type="entry name" value="alpha/beta knot"/>
    <property type="match status" value="1"/>
</dbReference>
<keyword evidence="5" id="KW-1185">Reference proteome</keyword>
<dbReference type="GO" id="GO:0032259">
    <property type="term" value="P:methylation"/>
    <property type="evidence" value="ECO:0007669"/>
    <property type="project" value="UniProtKB-KW"/>
</dbReference>
<dbReference type="GO" id="GO:0008173">
    <property type="term" value="F:RNA methyltransferase activity"/>
    <property type="evidence" value="ECO:0007669"/>
    <property type="project" value="InterPro"/>
</dbReference>
<dbReference type="GO" id="GO:0006396">
    <property type="term" value="P:RNA processing"/>
    <property type="evidence" value="ECO:0007669"/>
    <property type="project" value="InterPro"/>
</dbReference>